<sequence length="514" mass="56313">MTVSRRDFLRAGGLLGLGAVAGCSADQDSRSVSAAALGPSKHGGVLRVGIAGGSTADSLDPHHPPTYTDQARVSNLYEPLFLHDAAYNIQPVLAESIEPSDHGSVWTLRLRDGVEFHNGKRFDVDDVIFTFKRIVDVKGNGAAALSIIDLAGLRKLDSRTLRIPLTQPYAQFQDELAQYYNGMVPVGFDPAKPVGTGPFRFGSFTPGDRSSFPRFTGYWRGDQPYVDELVIIDFPGAEPQLEALLGGDVEAIDNLPAERMATVKAAGANVLVSETGNWTPFTMRVDTAPFADARVRQALRLVADRGQLVSQALNGQGRIGNDLYAPFDVAYAKQLPQRQQDLDQAKSLLRSAGHSNLQLELFTSTAVDSSAVTAALLFAQQAHAAGINVRVRPVDSGMFYGKQYLGWTFAQDYWYTRNYLPQVAQGSLPNAPYNECHWNDPAFNSVIRSARAELDPARRTRLLQDAQQIEYDRGGYIVWGFKNQVDAYSSKVTGFIPDRGLPLSSFQFRTISFV</sequence>
<dbReference type="Gene3D" id="3.10.105.10">
    <property type="entry name" value="Dipeptide-binding Protein, Domain 3"/>
    <property type="match status" value="1"/>
</dbReference>
<dbReference type="Gene3D" id="3.40.190.10">
    <property type="entry name" value="Periplasmic binding protein-like II"/>
    <property type="match status" value="1"/>
</dbReference>
<dbReference type="CDD" id="cd08503">
    <property type="entry name" value="PBP2_NikA_DppA_OppA_like_17"/>
    <property type="match status" value="1"/>
</dbReference>
<dbReference type="Gene3D" id="3.90.76.10">
    <property type="entry name" value="Dipeptide-binding Protein, Domain 1"/>
    <property type="match status" value="1"/>
</dbReference>
<dbReference type="PROSITE" id="PS51318">
    <property type="entry name" value="TAT"/>
    <property type="match status" value="1"/>
</dbReference>
<gene>
    <name evidence="2" type="ORF">BJ998_008304</name>
</gene>
<dbReference type="EMBL" id="JACHIR010000002">
    <property type="protein sequence ID" value="MBB5897045.1"/>
    <property type="molecule type" value="Genomic_DNA"/>
</dbReference>
<reference evidence="2 3" key="1">
    <citation type="submission" date="2020-08" db="EMBL/GenBank/DDBJ databases">
        <title>Sequencing the genomes of 1000 actinobacteria strains.</title>
        <authorList>
            <person name="Klenk H.-P."/>
        </authorList>
    </citation>
    <scope>NUCLEOTIDE SEQUENCE [LARGE SCALE GENOMIC DNA]</scope>
    <source>
        <strain evidence="2 3">DSM 43851</strain>
    </source>
</reference>
<dbReference type="PROSITE" id="PS51257">
    <property type="entry name" value="PROKAR_LIPOPROTEIN"/>
    <property type="match status" value="1"/>
</dbReference>
<dbReference type="InterPro" id="IPR039424">
    <property type="entry name" value="SBP_5"/>
</dbReference>
<organism evidence="2 3">
    <name type="scientific">Kutzneria kofuensis</name>
    <dbReference type="NCBI Taxonomy" id="103725"/>
    <lineage>
        <taxon>Bacteria</taxon>
        <taxon>Bacillati</taxon>
        <taxon>Actinomycetota</taxon>
        <taxon>Actinomycetes</taxon>
        <taxon>Pseudonocardiales</taxon>
        <taxon>Pseudonocardiaceae</taxon>
        <taxon>Kutzneria</taxon>
    </lineage>
</organism>
<evidence type="ECO:0000313" key="2">
    <source>
        <dbReference type="EMBL" id="MBB5897045.1"/>
    </source>
</evidence>
<comment type="caution">
    <text evidence="2">The sequence shown here is derived from an EMBL/GenBank/DDBJ whole genome shotgun (WGS) entry which is preliminary data.</text>
</comment>
<dbReference type="GO" id="GO:0015833">
    <property type="term" value="P:peptide transport"/>
    <property type="evidence" value="ECO:0007669"/>
    <property type="project" value="TreeGrafter"/>
</dbReference>
<name>A0A7W9KQU1_9PSEU</name>
<dbReference type="Pfam" id="PF00496">
    <property type="entry name" value="SBP_bac_5"/>
    <property type="match status" value="1"/>
</dbReference>
<proteinExistence type="predicted"/>
<evidence type="ECO:0000259" key="1">
    <source>
        <dbReference type="Pfam" id="PF00496"/>
    </source>
</evidence>
<dbReference type="GO" id="GO:0043190">
    <property type="term" value="C:ATP-binding cassette (ABC) transporter complex"/>
    <property type="evidence" value="ECO:0007669"/>
    <property type="project" value="InterPro"/>
</dbReference>
<accession>A0A7W9KQU1</accession>
<dbReference type="InterPro" id="IPR030678">
    <property type="entry name" value="Peptide/Ni-bd"/>
</dbReference>
<dbReference type="PANTHER" id="PTHR30290">
    <property type="entry name" value="PERIPLASMIC BINDING COMPONENT OF ABC TRANSPORTER"/>
    <property type="match status" value="1"/>
</dbReference>
<dbReference type="InterPro" id="IPR000914">
    <property type="entry name" value="SBP_5_dom"/>
</dbReference>
<feature type="domain" description="Solute-binding protein family 5" evidence="1">
    <location>
        <begin position="89"/>
        <end position="409"/>
    </location>
</feature>
<keyword evidence="3" id="KW-1185">Reference proteome</keyword>
<dbReference type="AlphaFoldDB" id="A0A7W9KQU1"/>
<dbReference type="GO" id="GO:1904680">
    <property type="term" value="F:peptide transmembrane transporter activity"/>
    <property type="evidence" value="ECO:0007669"/>
    <property type="project" value="TreeGrafter"/>
</dbReference>
<dbReference type="PIRSF" id="PIRSF002741">
    <property type="entry name" value="MppA"/>
    <property type="match status" value="1"/>
</dbReference>
<dbReference type="RefSeq" id="WP_184869514.1">
    <property type="nucleotide sequence ID" value="NZ_BAAAWY010000011.1"/>
</dbReference>
<protein>
    <submittedName>
        <fullName evidence="2">Peptide/nickel transport system substrate-binding protein</fullName>
    </submittedName>
</protein>
<dbReference type="InterPro" id="IPR006311">
    <property type="entry name" value="TAT_signal"/>
</dbReference>
<dbReference type="GO" id="GO:0042597">
    <property type="term" value="C:periplasmic space"/>
    <property type="evidence" value="ECO:0007669"/>
    <property type="project" value="UniProtKB-ARBA"/>
</dbReference>
<evidence type="ECO:0000313" key="3">
    <source>
        <dbReference type="Proteomes" id="UP000585638"/>
    </source>
</evidence>
<dbReference type="SUPFAM" id="SSF53850">
    <property type="entry name" value="Periplasmic binding protein-like II"/>
    <property type="match status" value="1"/>
</dbReference>
<dbReference type="Proteomes" id="UP000585638">
    <property type="component" value="Unassembled WGS sequence"/>
</dbReference>